<dbReference type="GO" id="GO:0016787">
    <property type="term" value="F:hydrolase activity"/>
    <property type="evidence" value="ECO:0007669"/>
    <property type="project" value="UniProtKB-KW"/>
</dbReference>
<evidence type="ECO:0000313" key="4">
    <source>
        <dbReference type="EMBL" id="AQZ51859.1"/>
    </source>
</evidence>
<keyword evidence="3" id="KW-0732">Signal</keyword>
<dbReference type="InterPro" id="IPR001568">
    <property type="entry name" value="RNase_T2-like"/>
</dbReference>
<dbReference type="Gene3D" id="3.90.730.10">
    <property type="entry name" value="Ribonuclease T2-like"/>
    <property type="match status" value="1"/>
</dbReference>
<keyword evidence="5" id="KW-1185">Reference proteome</keyword>
<dbReference type="AlphaFoldDB" id="A0A1U9Z2D7"/>
<organism evidence="4 5">
    <name type="scientific">Martelella mediterranea DSM 17316</name>
    <dbReference type="NCBI Taxonomy" id="1122214"/>
    <lineage>
        <taxon>Bacteria</taxon>
        <taxon>Pseudomonadati</taxon>
        <taxon>Pseudomonadota</taxon>
        <taxon>Alphaproteobacteria</taxon>
        <taxon>Hyphomicrobiales</taxon>
        <taxon>Aurantimonadaceae</taxon>
        <taxon>Martelella</taxon>
    </lineage>
</organism>
<dbReference type="PROSITE" id="PS00531">
    <property type="entry name" value="RNASE_T2_2"/>
    <property type="match status" value="1"/>
</dbReference>
<dbReference type="EMBL" id="CP020330">
    <property type="protein sequence ID" value="AQZ51859.1"/>
    <property type="molecule type" value="Genomic_DNA"/>
</dbReference>
<dbReference type="PANTHER" id="PTHR11240:SF22">
    <property type="entry name" value="RIBONUCLEASE T2"/>
    <property type="match status" value="1"/>
</dbReference>
<evidence type="ECO:0000313" key="5">
    <source>
        <dbReference type="Proteomes" id="UP000191135"/>
    </source>
</evidence>
<dbReference type="RefSeq" id="WP_018066948.1">
    <property type="nucleotide sequence ID" value="NZ_AQWH01000030.1"/>
</dbReference>
<dbReference type="GO" id="GO:0003723">
    <property type="term" value="F:RNA binding"/>
    <property type="evidence" value="ECO:0007669"/>
    <property type="project" value="InterPro"/>
</dbReference>
<feature type="chain" id="PRO_5010729264" evidence="3">
    <location>
        <begin position="23"/>
        <end position="238"/>
    </location>
</feature>
<name>A0A1U9Z2D7_9HYPH</name>
<protein>
    <submittedName>
        <fullName evidence="4">Ribonuclease I</fullName>
        <ecNumber evidence="4">3.1.27.6</ecNumber>
    </submittedName>
</protein>
<dbReference type="Pfam" id="PF00445">
    <property type="entry name" value="Ribonuclease_T2"/>
    <property type="match status" value="1"/>
</dbReference>
<accession>A0A1U9Z2D7</accession>
<reference evidence="4 5" key="1">
    <citation type="submission" date="2017-03" db="EMBL/GenBank/DDBJ databases">
        <title>Foreign affairs: Plasmid Transfer between Roseobacters and Rhizobia.</title>
        <authorList>
            <person name="Bartling P."/>
            <person name="Bunk B."/>
            <person name="Overmann J."/>
            <person name="Brinkmann H."/>
            <person name="Petersen J."/>
        </authorList>
    </citation>
    <scope>NUCLEOTIDE SEQUENCE [LARGE SCALE GENOMIC DNA]</scope>
    <source>
        <strain evidence="4 5">MACL11</strain>
    </source>
</reference>
<dbReference type="OrthoDB" id="4720638at2"/>
<dbReference type="InterPro" id="IPR036430">
    <property type="entry name" value="RNase_T2-like_sf"/>
</dbReference>
<evidence type="ECO:0000256" key="3">
    <source>
        <dbReference type="SAM" id="SignalP"/>
    </source>
</evidence>
<dbReference type="GO" id="GO:0033897">
    <property type="term" value="F:ribonuclease T2 activity"/>
    <property type="evidence" value="ECO:0007669"/>
    <property type="project" value="InterPro"/>
</dbReference>
<keyword evidence="4" id="KW-0378">Hydrolase</keyword>
<dbReference type="KEGG" id="mmed:Mame_02532"/>
<comment type="similarity">
    <text evidence="1 2">Belongs to the RNase T2 family.</text>
</comment>
<evidence type="ECO:0000256" key="2">
    <source>
        <dbReference type="RuleBase" id="RU004328"/>
    </source>
</evidence>
<dbReference type="EC" id="3.1.27.6" evidence="4"/>
<dbReference type="STRING" id="1122214.Mame_02532"/>
<dbReference type="PANTHER" id="PTHR11240">
    <property type="entry name" value="RIBONUCLEASE T2"/>
    <property type="match status" value="1"/>
</dbReference>
<dbReference type="Proteomes" id="UP000191135">
    <property type="component" value="Chromosome"/>
</dbReference>
<dbReference type="eggNOG" id="COG3719">
    <property type="taxonomic scope" value="Bacteria"/>
</dbReference>
<sequence precursor="true">MKIKAALIGIAMVATAATPAMARETAAILAVSWQPAFCEGHQDKPECKSQTESRYDAGHFALHGLWPLGENYCGVAADVRAEDENGNWNALPALSLSDGLRETLAKVMPGTQSNLQRHEWVKHGTCTKFTPENYYQTSVDLLEQLNGSEVARLFQSNIGMELSADEIARAFDSAFGRNARNRIKISCVSDGDRQLIDEITIGLSDKYAPGTSLEDLIQGAGRTAIGCDGGIVDPAGLQ</sequence>
<evidence type="ECO:0000256" key="1">
    <source>
        <dbReference type="ARBA" id="ARBA00007469"/>
    </source>
</evidence>
<gene>
    <name evidence="4" type="primary">rna</name>
    <name evidence="4" type="ORF">Mame_02532</name>
</gene>
<dbReference type="SUPFAM" id="SSF55895">
    <property type="entry name" value="Ribonuclease Rh-like"/>
    <property type="match status" value="1"/>
</dbReference>
<proteinExistence type="inferred from homology"/>
<dbReference type="GO" id="GO:0006401">
    <property type="term" value="P:RNA catabolic process"/>
    <property type="evidence" value="ECO:0007669"/>
    <property type="project" value="TreeGrafter"/>
</dbReference>
<dbReference type="InterPro" id="IPR033130">
    <property type="entry name" value="RNase_T2_His_AS_2"/>
</dbReference>
<feature type="signal peptide" evidence="3">
    <location>
        <begin position="1"/>
        <end position="22"/>
    </location>
</feature>